<protein>
    <submittedName>
        <fullName evidence="4">Responseto drug-related protein</fullName>
    </submittedName>
</protein>
<feature type="transmembrane region" description="Helical" evidence="2">
    <location>
        <begin position="352"/>
        <end position="370"/>
    </location>
</feature>
<evidence type="ECO:0000313" key="4">
    <source>
        <dbReference type="EMBL" id="GEM08369.1"/>
    </source>
</evidence>
<organism evidence="4 5">
    <name type="scientific">Rhodotorula toruloides</name>
    <name type="common">Yeast</name>
    <name type="synonym">Rhodosporidium toruloides</name>
    <dbReference type="NCBI Taxonomy" id="5286"/>
    <lineage>
        <taxon>Eukaryota</taxon>
        <taxon>Fungi</taxon>
        <taxon>Dikarya</taxon>
        <taxon>Basidiomycota</taxon>
        <taxon>Pucciniomycotina</taxon>
        <taxon>Microbotryomycetes</taxon>
        <taxon>Sporidiobolales</taxon>
        <taxon>Sporidiobolaceae</taxon>
        <taxon>Rhodotorula</taxon>
    </lineage>
</organism>
<dbReference type="Proteomes" id="UP000321518">
    <property type="component" value="Unassembled WGS sequence"/>
</dbReference>
<proteinExistence type="predicted"/>
<feature type="transmembrane region" description="Helical" evidence="2">
    <location>
        <begin position="319"/>
        <end position="340"/>
    </location>
</feature>
<feature type="transmembrane region" description="Helical" evidence="2">
    <location>
        <begin position="382"/>
        <end position="400"/>
    </location>
</feature>
<evidence type="ECO:0000313" key="5">
    <source>
        <dbReference type="Proteomes" id="UP000321518"/>
    </source>
</evidence>
<dbReference type="OrthoDB" id="2140105at2759"/>
<feature type="transmembrane region" description="Helical" evidence="2">
    <location>
        <begin position="274"/>
        <end position="299"/>
    </location>
</feature>
<reference evidence="4 5" key="1">
    <citation type="submission" date="2019-07" db="EMBL/GenBank/DDBJ databases">
        <title>Rhodotorula toruloides NBRC10032 genome sequencing.</title>
        <authorList>
            <person name="Shida Y."/>
            <person name="Takaku H."/>
            <person name="Ogasawara W."/>
            <person name="Mori K."/>
        </authorList>
    </citation>
    <scope>NUCLEOTIDE SEQUENCE [LARGE SCALE GENOMIC DNA]</scope>
    <source>
        <strain evidence="4 5">NBRC10032</strain>
    </source>
</reference>
<dbReference type="AlphaFoldDB" id="A0A511KDA0"/>
<feature type="transmembrane region" description="Helical" evidence="2">
    <location>
        <begin position="438"/>
        <end position="459"/>
    </location>
</feature>
<dbReference type="InterPro" id="IPR053001">
    <property type="entry name" value="MNNG_permease-like"/>
</dbReference>
<comment type="caution">
    <text evidence="4">The sequence shown here is derived from an EMBL/GenBank/DDBJ whole genome shotgun (WGS) entry which is preliminary data.</text>
</comment>
<dbReference type="PANTHER" id="PTHR34814:SF1">
    <property type="entry name" value="NITROSOGUANIDINE RESISTANCE PROTEIN SNG1"/>
    <property type="match status" value="1"/>
</dbReference>
<keyword evidence="2" id="KW-0472">Membrane</keyword>
<feature type="region of interest" description="Disordered" evidence="1">
    <location>
        <begin position="1"/>
        <end position="30"/>
    </location>
</feature>
<feature type="transmembrane region" description="Helical" evidence="2">
    <location>
        <begin position="49"/>
        <end position="68"/>
    </location>
</feature>
<dbReference type="PANTHER" id="PTHR34814">
    <property type="entry name" value="NITROSOGUANIDINE RESISTANCE PROTEIN SNG1"/>
    <property type="match status" value="1"/>
</dbReference>
<dbReference type="EMBL" id="BJWK01000005">
    <property type="protein sequence ID" value="GEM08369.1"/>
    <property type="molecule type" value="Genomic_DNA"/>
</dbReference>
<dbReference type="InterPro" id="IPR022703">
    <property type="entry name" value="DUF3533"/>
</dbReference>
<keyword evidence="2" id="KW-0812">Transmembrane</keyword>
<accession>A0A511KDA0</accession>
<feature type="domain" description="DUF3533" evidence="3">
    <location>
        <begin position="54"/>
        <end position="447"/>
    </location>
</feature>
<sequence length="483" mass="52824">MSTDAERRHSSSSTLHEGPGAGQKPHGPRQVQLWDASLKGARRSFIRSAALGLVLTTFFMWACLPIYWGSYFRQPENLYRLAVGLVDLDSPGAQAAGQTPVAGPALLAAPAQLAGTNHLGFHTLDNTRFDISSASGSTSRGVDVHKWAADAVQNEDYFGVIIANANATTAAVSAYEALSRGVQATYEGMGAYTMYYSEGRDFETVDQWVAPGMNRLLNQHVLGSAASSLFAQLAPRLSSLSAAQYSAVNQTALSSVLAQPFGFSTYNLRPVDEFAGIPATTVGMLYLLIFTYFCSLFFYNARQSVESKVPLGELIAMRLIVPILQYIPISLFISLVTMAFKVNFHRFYGAGGFPLFWLSNFLCMTGAGMPMEIALTFLGPRYTAFFLIFWVITNVSVAFLDLADMDHFYSYGFGLPIFQAVQNGKTIIFGTKARFGQYFGIEIAWALGGMAALVLVIVFKRRQAVREAENKRAAEEEKGVKEL</sequence>
<evidence type="ECO:0000259" key="3">
    <source>
        <dbReference type="Pfam" id="PF12051"/>
    </source>
</evidence>
<evidence type="ECO:0000256" key="2">
    <source>
        <dbReference type="SAM" id="Phobius"/>
    </source>
</evidence>
<gene>
    <name evidence="4" type="ORF">Rt10032_c05g2386</name>
</gene>
<evidence type="ECO:0000256" key="1">
    <source>
        <dbReference type="SAM" id="MobiDB-lite"/>
    </source>
</evidence>
<dbReference type="Pfam" id="PF12051">
    <property type="entry name" value="DUF3533"/>
    <property type="match status" value="1"/>
</dbReference>
<keyword evidence="2" id="KW-1133">Transmembrane helix</keyword>
<name>A0A511KDA0_RHOTO</name>
<dbReference type="GO" id="GO:0016020">
    <property type="term" value="C:membrane"/>
    <property type="evidence" value="ECO:0007669"/>
    <property type="project" value="TreeGrafter"/>
</dbReference>